<reference evidence="2" key="1">
    <citation type="journal article" date="2014" name="Int. J. Syst. Evol. Microbiol.">
        <title>Complete genome sequence of Corynebacterium casei LMG S-19264T (=DSM 44701T), isolated from a smear-ripened cheese.</title>
        <authorList>
            <consortium name="US DOE Joint Genome Institute (JGI-PGF)"/>
            <person name="Walter F."/>
            <person name="Albersmeier A."/>
            <person name="Kalinowski J."/>
            <person name="Ruckert C."/>
        </authorList>
    </citation>
    <scope>NUCLEOTIDE SEQUENCE</scope>
    <source>
        <strain evidence="2">CGMCC 1.12360</strain>
    </source>
</reference>
<dbReference type="EMBL" id="BMEV01000008">
    <property type="protein sequence ID" value="GGH71055.1"/>
    <property type="molecule type" value="Genomic_DNA"/>
</dbReference>
<dbReference type="RefSeq" id="WP_188390952.1">
    <property type="nucleotide sequence ID" value="NZ_BMEV01000008.1"/>
</dbReference>
<protein>
    <recommendedName>
        <fullName evidence="4">TATA-box binding</fullName>
    </recommendedName>
</protein>
<accession>A0A8J2ZQQ7</accession>
<evidence type="ECO:0000313" key="3">
    <source>
        <dbReference type="Proteomes" id="UP000602050"/>
    </source>
</evidence>
<gene>
    <name evidence="2" type="ORF">GCM10010978_06580</name>
</gene>
<name>A0A8J2ZQQ7_9BACI</name>
<dbReference type="InterPro" id="IPR014794">
    <property type="entry name" value="DUF1779"/>
</dbReference>
<dbReference type="Proteomes" id="UP000602050">
    <property type="component" value="Unassembled WGS sequence"/>
</dbReference>
<feature type="chain" id="PRO_5035329135" description="TATA-box binding" evidence="1">
    <location>
        <begin position="22"/>
        <end position="232"/>
    </location>
</feature>
<dbReference type="SUPFAM" id="SSF143842">
    <property type="entry name" value="YwmB-like"/>
    <property type="match status" value="1"/>
</dbReference>
<comment type="caution">
    <text evidence="2">The sequence shown here is derived from an EMBL/GenBank/DDBJ whole genome shotgun (WGS) entry which is preliminary data.</text>
</comment>
<proteinExistence type="predicted"/>
<reference evidence="2" key="2">
    <citation type="submission" date="2020-09" db="EMBL/GenBank/DDBJ databases">
        <authorList>
            <person name="Sun Q."/>
            <person name="Zhou Y."/>
        </authorList>
    </citation>
    <scope>NUCLEOTIDE SEQUENCE</scope>
    <source>
        <strain evidence="2">CGMCC 1.12360</strain>
    </source>
</reference>
<dbReference type="AlphaFoldDB" id="A0A8J2ZQQ7"/>
<dbReference type="InterPro" id="IPR036209">
    <property type="entry name" value="YwmB-like_sf"/>
</dbReference>
<feature type="signal peptide" evidence="1">
    <location>
        <begin position="1"/>
        <end position="21"/>
    </location>
</feature>
<keyword evidence="3" id="KW-1185">Reference proteome</keyword>
<evidence type="ECO:0008006" key="4">
    <source>
        <dbReference type="Google" id="ProtNLM"/>
    </source>
</evidence>
<evidence type="ECO:0000256" key="1">
    <source>
        <dbReference type="SAM" id="SignalP"/>
    </source>
</evidence>
<dbReference type="Pfam" id="PF08680">
    <property type="entry name" value="DUF1779"/>
    <property type="match status" value="1"/>
</dbReference>
<evidence type="ECO:0000313" key="2">
    <source>
        <dbReference type="EMBL" id="GGH71055.1"/>
    </source>
</evidence>
<dbReference type="Gene3D" id="3.30.2030.10">
    <property type="entry name" value="YwmB-like"/>
    <property type="match status" value="1"/>
</dbReference>
<sequence length="232" mass="26632">MGKFAMIVLAVLFIAGIPAEAVEEPDALTYLMMTAEQTDVAIDGWNVVMKEKIEKEEAQSLLEQVKNRHQVSIIEEENIVKYKIVGVNHQVRFEVIFHFPKEPLAKHEVIAALSGKGWNEAIEKQYQSVKGRLDRTLFTGEKKTFSWMELRSDGIMKKVPLHGHWTNLFNLQHVTKHYDKTANKTFTYGFTPHIKETINIDKIPINLQLVTEEDETGFQKVTIGTPILIHEY</sequence>
<dbReference type="Gene3D" id="3.30.360.40">
    <property type="entry name" value="YwmB-like"/>
    <property type="match status" value="1"/>
</dbReference>
<keyword evidence="1" id="KW-0732">Signal</keyword>
<organism evidence="2 3">
    <name type="scientific">Compostibacillus humi</name>
    <dbReference type="NCBI Taxonomy" id="1245525"/>
    <lineage>
        <taxon>Bacteria</taxon>
        <taxon>Bacillati</taxon>
        <taxon>Bacillota</taxon>
        <taxon>Bacilli</taxon>
        <taxon>Bacillales</taxon>
        <taxon>Bacillaceae</taxon>
        <taxon>Compostibacillus</taxon>
    </lineage>
</organism>